<protein>
    <submittedName>
        <fullName evidence="11">Uncharacterized protein</fullName>
    </submittedName>
</protein>
<dbReference type="Pfam" id="PF00005">
    <property type="entry name" value="ABC_tran"/>
    <property type="match status" value="2"/>
</dbReference>
<dbReference type="GO" id="GO:0140359">
    <property type="term" value="F:ABC-type transporter activity"/>
    <property type="evidence" value="ECO:0007669"/>
    <property type="project" value="InterPro"/>
</dbReference>
<dbReference type="InterPro" id="IPR011527">
    <property type="entry name" value="ABC1_TM_dom"/>
</dbReference>
<dbReference type="InterPro" id="IPR003439">
    <property type="entry name" value="ABC_transporter-like_ATP-bd"/>
</dbReference>
<dbReference type="HOGENOM" id="CLU_000604_27_1_1"/>
<accession>T1JC76</accession>
<evidence type="ECO:0000256" key="3">
    <source>
        <dbReference type="ARBA" id="ARBA00022692"/>
    </source>
</evidence>
<dbReference type="PANTHER" id="PTHR24223">
    <property type="entry name" value="ATP-BINDING CASSETTE SUB-FAMILY C"/>
    <property type="match status" value="1"/>
</dbReference>
<feature type="transmembrane region" description="Helical" evidence="8">
    <location>
        <begin position="119"/>
        <end position="140"/>
    </location>
</feature>
<name>T1JC76_STRMM</name>
<keyword evidence="2" id="KW-0813">Transport</keyword>
<dbReference type="CDD" id="cd03250">
    <property type="entry name" value="ABCC_MRP_domain1"/>
    <property type="match status" value="1"/>
</dbReference>
<feature type="domain" description="ABC transporter" evidence="9">
    <location>
        <begin position="1112"/>
        <end position="1344"/>
    </location>
</feature>
<keyword evidence="3 8" id="KW-0812">Transmembrane</keyword>
<dbReference type="SUPFAM" id="SSF52540">
    <property type="entry name" value="P-loop containing nucleoside triphosphate hydrolases"/>
    <property type="match status" value="2"/>
</dbReference>
<feature type="transmembrane region" description="Helical" evidence="8">
    <location>
        <begin position="234"/>
        <end position="251"/>
    </location>
</feature>
<keyword evidence="12" id="KW-1185">Reference proteome</keyword>
<evidence type="ECO:0000313" key="12">
    <source>
        <dbReference type="Proteomes" id="UP000014500"/>
    </source>
</evidence>
<dbReference type="PROSITE" id="PS50929">
    <property type="entry name" value="ABC_TM1F"/>
    <property type="match status" value="2"/>
</dbReference>
<organism evidence="11 12">
    <name type="scientific">Strigamia maritima</name>
    <name type="common">European centipede</name>
    <name type="synonym">Geophilus maritimus</name>
    <dbReference type="NCBI Taxonomy" id="126957"/>
    <lineage>
        <taxon>Eukaryota</taxon>
        <taxon>Metazoa</taxon>
        <taxon>Ecdysozoa</taxon>
        <taxon>Arthropoda</taxon>
        <taxon>Myriapoda</taxon>
        <taxon>Chilopoda</taxon>
        <taxon>Pleurostigmophora</taxon>
        <taxon>Geophilomorpha</taxon>
        <taxon>Linotaeniidae</taxon>
        <taxon>Strigamia</taxon>
    </lineage>
</organism>
<dbReference type="FunFam" id="3.40.50.300:FF:000163">
    <property type="entry name" value="Multidrug resistance-associated protein member 4"/>
    <property type="match status" value="1"/>
</dbReference>
<comment type="subcellular location">
    <subcellularLocation>
        <location evidence="1">Membrane</location>
        <topology evidence="1">Multi-pass membrane protein</topology>
    </subcellularLocation>
</comment>
<feature type="transmembrane region" description="Helical" evidence="8">
    <location>
        <begin position="1008"/>
        <end position="1034"/>
    </location>
</feature>
<dbReference type="GO" id="GO:0016887">
    <property type="term" value="F:ATP hydrolysis activity"/>
    <property type="evidence" value="ECO:0007669"/>
    <property type="project" value="InterPro"/>
</dbReference>
<dbReference type="InterPro" id="IPR050173">
    <property type="entry name" value="ABC_transporter_C-like"/>
</dbReference>
<dbReference type="SMART" id="SM00382">
    <property type="entry name" value="AAA"/>
    <property type="match status" value="2"/>
</dbReference>
<evidence type="ECO:0000256" key="8">
    <source>
        <dbReference type="SAM" id="Phobius"/>
    </source>
</evidence>
<feature type="transmembrane region" description="Helical" evidence="8">
    <location>
        <begin position="902"/>
        <end position="922"/>
    </location>
</feature>
<feature type="domain" description="ABC transmembrane type-1" evidence="10">
    <location>
        <begin position="750"/>
        <end position="1072"/>
    </location>
</feature>
<dbReference type="InterPro" id="IPR017871">
    <property type="entry name" value="ABC_transporter-like_CS"/>
</dbReference>
<dbReference type="GO" id="GO:0005524">
    <property type="term" value="F:ATP binding"/>
    <property type="evidence" value="ECO:0007669"/>
    <property type="project" value="UniProtKB-KW"/>
</dbReference>
<dbReference type="Gene3D" id="1.20.1560.10">
    <property type="entry name" value="ABC transporter type 1, transmembrane domain"/>
    <property type="match status" value="2"/>
</dbReference>
<dbReference type="OMA" id="NICVNDM"/>
<evidence type="ECO:0000256" key="2">
    <source>
        <dbReference type="ARBA" id="ARBA00022448"/>
    </source>
</evidence>
<evidence type="ECO:0000256" key="4">
    <source>
        <dbReference type="ARBA" id="ARBA00022741"/>
    </source>
</evidence>
<evidence type="ECO:0000256" key="7">
    <source>
        <dbReference type="ARBA" id="ARBA00023136"/>
    </source>
</evidence>
<proteinExistence type="predicted"/>
<evidence type="ECO:0000313" key="11">
    <source>
        <dbReference type="EnsemblMetazoa" id="SMAR011385-PA"/>
    </source>
</evidence>
<evidence type="ECO:0000256" key="5">
    <source>
        <dbReference type="ARBA" id="ARBA00022840"/>
    </source>
</evidence>
<dbReference type="STRING" id="126957.T1JC76"/>
<dbReference type="Pfam" id="PF00664">
    <property type="entry name" value="ABC_membrane"/>
    <property type="match status" value="2"/>
</dbReference>
<feature type="transmembrane region" description="Helical" evidence="8">
    <location>
        <begin position="160"/>
        <end position="182"/>
    </location>
</feature>
<evidence type="ECO:0000259" key="10">
    <source>
        <dbReference type="PROSITE" id="PS50929"/>
    </source>
</evidence>
<feature type="transmembrane region" description="Helical" evidence="8">
    <location>
        <begin position="746"/>
        <end position="769"/>
    </location>
</feature>
<dbReference type="InterPro" id="IPR027417">
    <property type="entry name" value="P-loop_NTPase"/>
</dbReference>
<dbReference type="EMBL" id="JH432062">
    <property type="status" value="NOT_ANNOTATED_CDS"/>
    <property type="molecule type" value="Genomic_DNA"/>
</dbReference>
<dbReference type="PANTHER" id="PTHR24223:SF447">
    <property type="entry name" value="MULTIDRUG RESISTANCE-ASSOCIATED PROTEIN 5"/>
    <property type="match status" value="1"/>
</dbReference>
<evidence type="ECO:0000259" key="9">
    <source>
        <dbReference type="PROSITE" id="PS50893"/>
    </source>
</evidence>
<sequence length="1418" mass="158704">MRKSEKSQVHPLEYDGKIDTMEANTIEIINSELQLMSKQVLPSGKSGCFTFASLGWLSSIMLKAYSNGMGKTSNWKLSAEDSSEVNYERLDILWKNEVLCKGSKASFSRTVWRFVRTRTIVAIFLVFFYSAFNIITPSLLFKKLVEFLESENRDTKNGLIIVGSIAVSQLLRILVSSASWIFSAHTAMRIQGAIKLFLFRKSLRLRLRGDKFMSQVIQNITVETDRVFEATARGISSFATIVVMVFIMFYSVLTIGWWSLLGVAVLLFAIPITTLLAKKSAIIRRYAIPYTEERIHIMNEVLTNIQLIKMYAWETPFVHKVTDVRNEEKKHLQKSAFIHSISQTTSPVICIIAAVVVFLGHTLSGNTINASEAFSIFTLFAAARTALATTTNNAKQISDAIMGTRQMTKLIFATEVSEENRFQLLDSSEEAILLQSVTFSWKELNDSYIVPNEEQGIDNLACSVSSVESLPSASLPPMLWDFNLKIRKGNLVGICGSVGSGKSSLLSAIYGDMVILTGQIGIYGRLSYVPQQPWVHCGTLQENILFGRPLEKNRYATIIEVCCLVPDINILPNGDQTEIGERGVNLSGGQRQRINLARALYSDSNVFLLDDPLSAVDTRFAKYIFKNAICGFLKGQTVVMVTHGMHFLEKCDQVILLDNNCIVEQGTHKELLNLGGRYTQMFNFVQANDNGDADEKTEENVMIQETVIDHDDSAIKLGQLVMPEEKQQGQVSFGTYSAYVKACGGFCVALIVFFVFCLHTGTILFNGIWLQRWLDDGDGSHGSPFQEQLIPTDPEDEYEYYLFDPKLPGNETKVPIPGKHSDIVKNPLLWMYALVYSVSVVLLVFTGVLQSYFSTLIALIASSTLHHKMFQRVLNCPMAFFDTNPVGRILNRFSKDMDELDYTFPFQLGYVIQYSLAIIGQMVLVGVIFPWCSIALILILILILVMDLWFHAGIREMKRYESIARSGVVVQLTSAMQGLSIIRVFRQQDMFIEKFHTLVNEHQKCHMLFYATLLWFAFRVEVLCSLLVIITGLLVTYSSYLTPAMAGLALASAFQVTQIVTGLIRNKSDLQARFTAVERINEYAKTLPQEQSVVSSKSPVPRGWPADGSITLKDVELSYRPGLPLVLKGINCHVKGGEKIGVIGRTGAGKSSLIGTLLRLMEIDSGSITIDGIDIAKVPLANLRSVLAVIPQEPVLFQGTIRYNLDPFDEYADELLWNALEQSYLKEKISLESMQLEAVVDADGENFSVGEKQLICLARTILRKNKILLLDEATAFVDVETDFKIQKTVRETFADCTVLTIAHRLNTVWDSDRILVLDSGKIAEFDSPEALMNDESSFFRAMMMAMGWMPKRLRCVLSLSSTNGTGDIRITLNGLTSAGHVCTLTKPCDKYGHKYNWCYVISDGWDYCVPYLDVSIKT</sequence>
<keyword evidence="5" id="KW-0067">ATP-binding</keyword>
<dbReference type="SUPFAM" id="SSF90123">
    <property type="entry name" value="ABC transporter transmembrane region"/>
    <property type="match status" value="2"/>
</dbReference>
<dbReference type="CDD" id="cd03244">
    <property type="entry name" value="ABCC_MRP_domain2"/>
    <property type="match status" value="1"/>
</dbReference>
<dbReference type="PhylomeDB" id="T1JC76"/>
<feature type="transmembrane region" description="Helical" evidence="8">
    <location>
        <begin position="829"/>
        <end position="862"/>
    </location>
</feature>
<feature type="transmembrane region" description="Helical" evidence="8">
    <location>
        <begin position="257"/>
        <end position="277"/>
    </location>
</feature>
<dbReference type="GO" id="GO:0016020">
    <property type="term" value="C:membrane"/>
    <property type="evidence" value="ECO:0007669"/>
    <property type="project" value="UniProtKB-SubCell"/>
</dbReference>
<dbReference type="Proteomes" id="UP000014500">
    <property type="component" value="Unassembled WGS sequence"/>
</dbReference>
<keyword evidence="4" id="KW-0547">Nucleotide-binding</keyword>
<evidence type="ECO:0000256" key="6">
    <source>
        <dbReference type="ARBA" id="ARBA00022989"/>
    </source>
</evidence>
<dbReference type="eggNOG" id="KOG0054">
    <property type="taxonomic scope" value="Eukaryota"/>
</dbReference>
<reference evidence="12" key="1">
    <citation type="submission" date="2011-05" db="EMBL/GenBank/DDBJ databases">
        <authorList>
            <person name="Richards S.R."/>
            <person name="Qu J."/>
            <person name="Jiang H."/>
            <person name="Jhangiani S.N."/>
            <person name="Agravi P."/>
            <person name="Goodspeed R."/>
            <person name="Gross S."/>
            <person name="Mandapat C."/>
            <person name="Jackson L."/>
            <person name="Mathew T."/>
            <person name="Pu L."/>
            <person name="Thornton R."/>
            <person name="Saada N."/>
            <person name="Wilczek-Boney K.B."/>
            <person name="Lee S."/>
            <person name="Kovar C."/>
            <person name="Wu Y."/>
            <person name="Scherer S.E."/>
            <person name="Worley K.C."/>
            <person name="Muzny D.M."/>
            <person name="Gibbs R."/>
        </authorList>
    </citation>
    <scope>NUCLEOTIDE SEQUENCE</scope>
    <source>
        <strain evidence="12">Brora</strain>
    </source>
</reference>
<feature type="domain" description="ABC transmembrane type-1" evidence="10">
    <location>
        <begin position="120"/>
        <end position="399"/>
    </location>
</feature>
<dbReference type="PROSITE" id="PS50893">
    <property type="entry name" value="ABC_TRANSPORTER_2"/>
    <property type="match status" value="2"/>
</dbReference>
<keyword evidence="7 8" id="KW-0472">Membrane</keyword>
<keyword evidence="6 8" id="KW-1133">Transmembrane helix</keyword>
<dbReference type="EnsemblMetazoa" id="SMAR011385-RA">
    <property type="protein sequence ID" value="SMAR011385-PA"/>
    <property type="gene ID" value="SMAR011385"/>
</dbReference>
<feature type="transmembrane region" description="Helical" evidence="8">
    <location>
        <begin position="928"/>
        <end position="950"/>
    </location>
</feature>
<dbReference type="InterPro" id="IPR036640">
    <property type="entry name" value="ABC1_TM_sf"/>
</dbReference>
<dbReference type="Gene3D" id="3.40.50.300">
    <property type="entry name" value="P-loop containing nucleotide triphosphate hydrolases"/>
    <property type="match status" value="2"/>
</dbReference>
<evidence type="ECO:0000256" key="1">
    <source>
        <dbReference type="ARBA" id="ARBA00004141"/>
    </source>
</evidence>
<dbReference type="InterPro" id="IPR003593">
    <property type="entry name" value="AAA+_ATPase"/>
</dbReference>
<feature type="domain" description="ABC transporter" evidence="9">
    <location>
        <begin position="464"/>
        <end position="684"/>
    </location>
</feature>
<dbReference type="FunFam" id="3.40.50.300:FF:000997">
    <property type="entry name" value="Multidrug resistance-associated protein 1"/>
    <property type="match status" value="1"/>
</dbReference>
<reference evidence="11" key="2">
    <citation type="submission" date="2015-02" db="UniProtKB">
        <authorList>
            <consortium name="EnsemblMetazoa"/>
        </authorList>
    </citation>
    <scope>IDENTIFICATION</scope>
</reference>
<dbReference type="PROSITE" id="PS00211">
    <property type="entry name" value="ABC_TRANSPORTER_1"/>
    <property type="match status" value="2"/>
</dbReference>